<dbReference type="OrthoDB" id="416741at2759"/>
<dbReference type="SMART" id="SM00535">
    <property type="entry name" value="RIBOc"/>
    <property type="match status" value="1"/>
</dbReference>
<proteinExistence type="predicted"/>
<dbReference type="EMBL" id="JABCRI010000001">
    <property type="protein sequence ID" value="KAF8414128.1"/>
    <property type="molecule type" value="Genomic_DNA"/>
</dbReference>
<evidence type="ECO:0000256" key="2">
    <source>
        <dbReference type="ARBA" id="ARBA00001946"/>
    </source>
</evidence>
<feature type="domain" description="DRBM" evidence="10">
    <location>
        <begin position="211"/>
        <end position="274"/>
    </location>
</feature>
<dbReference type="PROSITE" id="PS00517">
    <property type="entry name" value="RNASE_3_1"/>
    <property type="match status" value="1"/>
</dbReference>
<sequence length="355" mass="38590">MKTTEGNEILKPPCAVAVAVAVADEAHEETTAEDMDMTASVAAMEELLGYRFRDKRLLEEALTHSSYTDSPSYQRLEFVGDAALGLAVTNFVFLSYPELDPGQLSLIRAANISTEKLARVAIRHGLCRYVRHNAASLESKVRDFAIAVQDEDDAVPYGGSVKAPKFLADIVESIAAAVYVDCDFDLKALWIVFRALLEPIVTLENLQQQPQPVTMLFELCQKKGKQVDIRHWRKGSKSIASIYADGKFIASGFSDQRENAKLNAAKEALEKLSQTEATDTEIDESPCVANGEDIEGAKQKLNELCGKKRWRKPSYKKVGVGDGGIVVVGAAMLCEDGWPSFGCGCYAALGATGGV</sequence>
<evidence type="ECO:0000256" key="7">
    <source>
        <dbReference type="ARBA" id="ARBA00022842"/>
    </source>
</evidence>
<dbReference type="InterPro" id="IPR014720">
    <property type="entry name" value="dsRBD_dom"/>
</dbReference>
<evidence type="ECO:0000259" key="11">
    <source>
        <dbReference type="PROSITE" id="PS50142"/>
    </source>
</evidence>
<evidence type="ECO:0000256" key="5">
    <source>
        <dbReference type="ARBA" id="ARBA00022759"/>
    </source>
</evidence>
<dbReference type="PROSITE" id="PS50137">
    <property type="entry name" value="DS_RBD"/>
    <property type="match status" value="1"/>
</dbReference>
<keyword evidence="5" id="KW-0255">Endonuclease</keyword>
<gene>
    <name evidence="12" type="ORF">HHK36_002127</name>
</gene>
<name>A0A834ZZA2_TETSI</name>
<evidence type="ECO:0000256" key="8">
    <source>
        <dbReference type="ARBA" id="ARBA00022884"/>
    </source>
</evidence>
<organism evidence="12 13">
    <name type="scientific">Tetracentron sinense</name>
    <name type="common">Spur-leaf</name>
    <dbReference type="NCBI Taxonomy" id="13715"/>
    <lineage>
        <taxon>Eukaryota</taxon>
        <taxon>Viridiplantae</taxon>
        <taxon>Streptophyta</taxon>
        <taxon>Embryophyta</taxon>
        <taxon>Tracheophyta</taxon>
        <taxon>Spermatophyta</taxon>
        <taxon>Magnoliopsida</taxon>
        <taxon>Trochodendrales</taxon>
        <taxon>Trochodendraceae</taxon>
        <taxon>Tetracentron</taxon>
    </lineage>
</organism>
<evidence type="ECO:0000256" key="9">
    <source>
        <dbReference type="PROSITE-ProRule" id="PRU00266"/>
    </source>
</evidence>
<evidence type="ECO:0000256" key="6">
    <source>
        <dbReference type="ARBA" id="ARBA00022801"/>
    </source>
</evidence>
<evidence type="ECO:0000256" key="3">
    <source>
        <dbReference type="ARBA" id="ARBA00022722"/>
    </source>
</evidence>
<keyword evidence="3" id="KW-0540">Nuclease</keyword>
<dbReference type="InterPro" id="IPR036389">
    <property type="entry name" value="RNase_III_sf"/>
</dbReference>
<reference evidence="12 13" key="1">
    <citation type="submission" date="2020-04" db="EMBL/GenBank/DDBJ databases">
        <title>Plant Genome Project.</title>
        <authorList>
            <person name="Zhang R.-G."/>
        </authorList>
    </citation>
    <scope>NUCLEOTIDE SEQUENCE [LARGE SCALE GENOMIC DNA]</scope>
    <source>
        <strain evidence="12">YNK0</strain>
        <tissue evidence="12">Leaf</tissue>
    </source>
</reference>
<comment type="cofactor">
    <cofactor evidence="1">
        <name>Mn(2+)</name>
        <dbReference type="ChEBI" id="CHEBI:29035"/>
    </cofactor>
</comment>
<keyword evidence="8 9" id="KW-0694">RNA-binding</keyword>
<keyword evidence="4" id="KW-0479">Metal-binding</keyword>
<keyword evidence="6" id="KW-0378">Hydrolase</keyword>
<protein>
    <submittedName>
        <fullName evidence="12">Uncharacterized protein</fullName>
    </submittedName>
</protein>
<keyword evidence="7" id="KW-0460">Magnesium</keyword>
<dbReference type="GO" id="GO:0003723">
    <property type="term" value="F:RNA binding"/>
    <property type="evidence" value="ECO:0007669"/>
    <property type="project" value="UniProtKB-UniRule"/>
</dbReference>
<dbReference type="Proteomes" id="UP000655225">
    <property type="component" value="Unassembled WGS sequence"/>
</dbReference>
<dbReference type="Gene3D" id="1.10.1520.10">
    <property type="entry name" value="Ribonuclease III domain"/>
    <property type="match status" value="1"/>
</dbReference>
<evidence type="ECO:0000259" key="10">
    <source>
        <dbReference type="PROSITE" id="PS50137"/>
    </source>
</evidence>
<dbReference type="InterPro" id="IPR000999">
    <property type="entry name" value="RNase_III_dom"/>
</dbReference>
<accession>A0A834ZZA2</accession>
<feature type="domain" description="RNase III" evidence="11">
    <location>
        <begin position="41"/>
        <end position="183"/>
    </location>
</feature>
<dbReference type="SUPFAM" id="SSF54768">
    <property type="entry name" value="dsRNA-binding domain-like"/>
    <property type="match status" value="1"/>
</dbReference>
<dbReference type="GO" id="GO:0005634">
    <property type="term" value="C:nucleus"/>
    <property type="evidence" value="ECO:0007669"/>
    <property type="project" value="TreeGrafter"/>
</dbReference>
<dbReference type="OMA" id="KLWMIFR"/>
<evidence type="ECO:0000313" key="12">
    <source>
        <dbReference type="EMBL" id="KAF8414128.1"/>
    </source>
</evidence>
<dbReference type="PANTHER" id="PTHR14950:SF49">
    <property type="entry name" value="RIBONUCLEASE 3-LIKE PROTEIN 2-RELATED"/>
    <property type="match status" value="1"/>
</dbReference>
<dbReference type="GO" id="GO:0030422">
    <property type="term" value="P:siRNA processing"/>
    <property type="evidence" value="ECO:0007669"/>
    <property type="project" value="TreeGrafter"/>
</dbReference>
<dbReference type="GO" id="GO:0004525">
    <property type="term" value="F:ribonuclease III activity"/>
    <property type="evidence" value="ECO:0007669"/>
    <property type="project" value="InterPro"/>
</dbReference>
<evidence type="ECO:0000256" key="4">
    <source>
        <dbReference type="ARBA" id="ARBA00022723"/>
    </source>
</evidence>
<dbReference type="Gene3D" id="3.30.160.20">
    <property type="match status" value="1"/>
</dbReference>
<dbReference type="SUPFAM" id="SSF69065">
    <property type="entry name" value="RNase III domain-like"/>
    <property type="match status" value="1"/>
</dbReference>
<dbReference type="PANTHER" id="PTHR14950">
    <property type="entry name" value="DICER-RELATED"/>
    <property type="match status" value="1"/>
</dbReference>
<evidence type="ECO:0000313" key="13">
    <source>
        <dbReference type="Proteomes" id="UP000655225"/>
    </source>
</evidence>
<dbReference type="AlphaFoldDB" id="A0A834ZZA2"/>
<evidence type="ECO:0000256" key="1">
    <source>
        <dbReference type="ARBA" id="ARBA00001936"/>
    </source>
</evidence>
<comment type="cofactor">
    <cofactor evidence="2">
        <name>Mg(2+)</name>
        <dbReference type="ChEBI" id="CHEBI:18420"/>
    </cofactor>
</comment>
<dbReference type="Pfam" id="PF00035">
    <property type="entry name" value="dsrm"/>
    <property type="match status" value="1"/>
</dbReference>
<keyword evidence="13" id="KW-1185">Reference proteome</keyword>
<dbReference type="Pfam" id="PF00636">
    <property type="entry name" value="Ribonuclease_3"/>
    <property type="match status" value="1"/>
</dbReference>
<dbReference type="PROSITE" id="PS50142">
    <property type="entry name" value="RNASE_3_2"/>
    <property type="match status" value="1"/>
</dbReference>
<dbReference type="GO" id="GO:0005737">
    <property type="term" value="C:cytoplasm"/>
    <property type="evidence" value="ECO:0007669"/>
    <property type="project" value="TreeGrafter"/>
</dbReference>
<dbReference type="CDD" id="cd00593">
    <property type="entry name" value="RIBOc"/>
    <property type="match status" value="1"/>
</dbReference>
<dbReference type="FunFam" id="1.10.1520.10:FF:000004">
    <property type="entry name" value="Endoribonuclease dicer-like 1"/>
    <property type="match status" value="1"/>
</dbReference>
<dbReference type="GO" id="GO:0046872">
    <property type="term" value="F:metal ion binding"/>
    <property type="evidence" value="ECO:0007669"/>
    <property type="project" value="UniProtKB-KW"/>
</dbReference>
<comment type="caution">
    <text evidence="12">The sequence shown here is derived from an EMBL/GenBank/DDBJ whole genome shotgun (WGS) entry which is preliminary data.</text>
</comment>